<comment type="function">
    <text evidence="7">Part of the tripartite ATP-independent periplasmic (TRAP) transport system.</text>
</comment>
<feature type="transmembrane region" description="Helical" evidence="7">
    <location>
        <begin position="175"/>
        <end position="196"/>
    </location>
</feature>
<evidence type="ECO:0000313" key="9">
    <source>
        <dbReference type="EMBL" id="QID19560.1"/>
    </source>
</evidence>
<dbReference type="GO" id="GO:0022857">
    <property type="term" value="F:transmembrane transporter activity"/>
    <property type="evidence" value="ECO:0007669"/>
    <property type="project" value="UniProtKB-UniRule"/>
</dbReference>
<feature type="transmembrane region" description="Helical" evidence="7">
    <location>
        <begin position="334"/>
        <end position="357"/>
    </location>
</feature>
<evidence type="ECO:0000256" key="2">
    <source>
        <dbReference type="ARBA" id="ARBA00022475"/>
    </source>
</evidence>
<dbReference type="Proteomes" id="UP000501991">
    <property type="component" value="Chromosome"/>
</dbReference>
<feature type="transmembrane region" description="Helical" evidence="7">
    <location>
        <begin position="369"/>
        <end position="389"/>
    </location>
</feature>
<dbReference type="GO" id="GO:0005886">
    <property type="term" value="C:plasma membrane"/>
    <property type="evidence" value="ECO:0007669"/>
    <property type="project" value="UniProtKB-SubCell"/>
</dbReference>
<evidence type="ECO:0000256" key="1">
    <source>
        <dbReference type="ARBA" id="ARBA00004429"/>
    </source>
</evidence>
<feature type="transmembrane region" description="Helical" evidence="7">
    <location>
        <begin position="235"/>
        <end position="253"/>
    </location>
</feature>
<feature type="transmembrane region" description="Helical" evidence="7">
    <location>
        <begin position="56"/>
        <end position="74"/>
    </location>
</feature>
<feature type="transmembrane region" description="Helical" evidence="7">
    <location>
        <begin position="6"/>
        <end position="35"/>
    </location>
</feature>
<keyword evidence="10" id="KW-1185">Reference proteome</keyword>
<dbReference type="EMBL" id="CP048836">
    <property type="protein sequence ID" value="QID19560.1"/>
    <property type="molecule type" value="Genomic_DNA"/>
</dbReference>
<keyword evidence="4 7" id="KW-0812">Transmembrane</keyword>
<dbReference type="RefSeq" id="WP_173768290.1">
    <property type="nucleotide sequence ID" value="NZ_CP048836.1"/>
</dbReference>
<comment type="similarity">
    <text evidence="7">Belongs to the TRAP transporter large permease family.</text>
</comment>
<dbReference type="Pfam" id="PF06808">
    <property type="entry name" value="DctM"/>
    <property type="match status" value="1"/>
</dbReference>
<evidence type="ECO:0000256" key="3">
    <source>
        <dbReference type="ARBA" id="ARBA00022519"/>
    </source>
</evidence>
<evidence type="ECO:0000256" key="5">
    <source>
        <dbReference type="ARBA" id="ARBA00022989"/>
    </source>
</evidence>
<dbReference type="PANTHER" id="PTHR33362">
    <property type="entry name" value="SIALIC ACID TRAP TRANSPORTER PERMEASE PROTEIN SIAT-RELATED"/>
    <property type="match status" value="1"/>
</dbReference>
<feature type="transmembrane region" description="Helical" evidence="7">
    <location>
        <begin position="419"/>
        <end position="440"/>
    </location>
</feature>
<evidence type="ECO:0000256" key="4">
    <source>
        <dbReference type="ARBA" id="ARBA00022692"/>
    </source>
</evidence>
<feature type="domain" description="TRAP C4-dicarboxylate transport system permease DctM subunit" evidence="8">
    <location>
        <begin position="13"/>
        <end position="436"/>
    </location>
</feature>
<accession>A0A6C1BAY3</accession>
<evidence type="ECO:0000256" key="6">
    <source>
        <dbReference type="ARBA" id="ARBA00023136"/>
    </source>
</evidence>
<evidence type="ECO:0000313" key="10">
    <source>
        <dbReference type="Proteomes" id="UP000501991"/>
    </source>
</evidence>
<comment type="subunit">
    <text evidence="7">The complex comprises the extracytoplasmic solute receptor protein and the two transmembrane proteins.</text>
</comment>
<evidence type="ECO:0000259" key="8">
    <source>
        <dbReference type="Pfam" id="PF06808"/>
    </source>
</evidence>
<dbReference type="InterPro" id="IPR010656">
    <property type="entry name" value="DctM"/>
</dbReference>
<dbReference type="AlphaFoldDB" id="A0A6C1BAY3"/>
<dbReference type="PIRSF" id="PIRSF006066">
    <property type="entry name" value="HI0050"/>
    <property type="match status" value="1"/>
</dbReference>
<keyword evidence="7" id="KW-0813">Transport</keyword>
<sequence>MDTTTIGLLYAGVTLVLLFSGMPIAFALGLSALGFMAGFMPSAHLGSVAETLFSELDNFTLLTIPLFVLMGAAIGKTRAGTDVYGSLNAWLYKIPGGLGLANVFACAVFAAMCGSSPATCSAIGSSGIPQLVKRGYSEGLATGIIAAGGTLGILIPPSLTLILYGLASEQSIGRLFMAGIGPGTLLIFLFALWVMIKYSLERRTARAAATDGPAHAISEDEHFSWADRLASLPRLLPFLLLIALIMIAMYGGWATPSEVAGIGAAGSVIMVIVLYRCYRAGDVKVILSGTIRESTMIMMIIATSFLFTFVMSYLGVTQQAASWLVGLGLSKWAFFFWVNIFIVALGFFLPPVAIILMITPIILPSLKALGIDLVWFGIVMTILMEMGLIHPPVGLNLFVINGIAPEIKLKNIIWGTMPFIGLMIVGILILCLVPGIATWLPNHFYQGG</sequence>
<keyword evidence="3 7" id="KW-0997">Cell inner membrane</keyword>
<gene>
    <name evidence="9" type="ORF">G3580_19215</name>
</gene>
<comment type="subcellular location">
    <subcellularLocation>
        <location evidence="1 7">Cell inner membrane</location>
        <topology evidence="1 7">Multi-pass membrane protein</topology>
    </subcellularLocation>
</comment>
<protein>
    <recommendedName>
        <fullName evidence="7">TRAP transporter large permease protein</fullName>
    </recommendedName>
</protein>
<comment type="caution">
    <text evidence="7">Lacks conserved residue(s) required for the propagation of feature annotation.</text>
</comment>
<dbReference type="InterPro" id="IPR004681">
    <property type="entry name" value="TRAP_DctM"/>
</dbReference>
<keyword evidence="2" id="KW-1003">Cell membrane</keyword>
<dbReference type="KEGG" id="azq:G3580_19215"/>
<name>A0A6C1BAY3_9RHOO</name>
<keyword evidence="6 7" id="KW-0472">Membrane</keyword>
<reference evidence="9 10" key="1">
    <citation type="submission" date="2020-02" db="EMBL/GenBank/DDBJ databases">
        <title>Nitrogenibacter mangrovi gen. nov., sp. nov. isolated from mangrove sediment, a denitrifying betaproteobacterium.</title>
        <authorList>
            <person name="Liao H."/>
            <person name="Tian Y."/>
        </authorList>
    </citation>
    <scope>NUCLEOTIDE SEQUENCE [LARGE SCALE GENOMIC DNA]</scope>
    <source>
        <strain evidence="9 10">M9-3-2</strain>
    </source>
</reference>
<organism evidence="9 10">
    <name type="scientific">Nitrogeniibacter mangrovi</name>
    <dbReference type="NCBI Taxonomy" id="2016596"/>
    <lineage>
        <taxon>Bacteria</taxon>
        <taxon>Pseudomonadati</taxon>
        <taxon>Pseudomonadota</taxon>
        <taxon>Betaproteobacteria</taxon>
        <taxon>Rhodocyclales</taxon>
        <taxon>Zoogloeaceae</taxon>
        <taxon>Nitrogeniibacter</taxon>
    </lineage>
</organism>
<feature type="transmembrane region" description="Helical" evidence="7">
    <location>
        <begin position="259"/>
        <end position="275"/>
    </location>
</feature>
<keyword evidence="5 7" id="KW-1133">Transmembrane helix</keyword>
<dbReference type="PANTHER" id="PTHR33362:SF5">
    <property type="entry name" value="C4-DICARBOXYLATE TRAP TRANSPORTER LARGE PERMEASE PROTEIN DCTM"/>
    <property type="match status" value="1"/>
</dbReference>
<proteinExistence type="inferred from homology"/>
<feature type="transmembrane region" description="Helical" evidence="7">
    <location>
        <begin position="135"/>
        <end position="155"/>
    </location>
</feature>
<feature type="transmembrane region" description="Helical" evidence="7">
    <location>
        <begin position="296"/>
        <end position="314"/>
    </location>
</feature>
<evidence type="ECO:0000256" key="7">
    <source>
        <dbReference type="RuleBase" id="RU369079"/>
    </source>
</evidence>
<dbReference type="NCBIfam" id="TIGR00786">
    <property type="entry name" value="dctM"/>
    <property type="match status" value="1"/>
</dbReference>